<evidence type="ECO:0000256" key="1">
    <source>
        <dbReference type="ARBA" id="ARBA00004177"/>
    </source>
</evidence>
<keyword evidence="3" id="KW-0813">Transport</keyword>
<dbReference type="Proteomes" id="UP000655225">
    <property type="component" value="Unassembled WGS sequence"/>
</dbReference>
<proteinExistence type="inferred from homology"/>
<organism evidence="6 7">
    <name type="scientific">Tetracentron sinense</name>
    <name type="common">Spur-leaf</name>
    <dbReference type="NCBI Taxonomy" id="13715"/>
    <lineage>
        <taxon>Eukaryota</taxon>
        <taxon>Viridiplantae</taxon>
        <taxon>Streptophyta</taxon>
        <taxon>Embryophyta</taxon>
        <taxon>Tracheophyta</taxon>
        <taxon>Spermatophyta</taxon>
        <taxon>Magnoliopsida</taxon>
        <taxon>Trochodendrales</taxon>
        <taxon>Trochodendraceae</taxon>
        <taxon>Tetracentron</taxon>
    </lineage>
</organism>
<keyword evidence="4" id="KW-0967">Endosome</keyword>
<dbReference type="InterPro" id="IPR016024">
    <property type="entry name" value="ARM-type_fold"/>
</dbReference>
<evidence type="ECO:0000313" key="7">
    <source>
        <dbReference type="Proteomes" id="UP000655225"/>
    </source>
</evidence>
<dbReference type="AlphaFoldDB" id="A0A834ZNQ2"/>
<reference evidence="6 7" key="1">
    <citation type="submission" date="2020-04" db="EMBL/GenBank/DDBJ databases">
        <title>Plant Genome Project.</title>
        <authorList>
            <person name="Zhang R.-G."/>
        </authorList>
    </citation>
    <scope>NUCLEOTIDE SEQUENCE [LARGE SCALE GENOMIC DNA]</scope>
    <source>
        <strain evidence="6">YNK0</strain>
        <tissue evidence="6">Leaf</tissue>
    </source>
</reference>
<keyword evidence="5" id="KW-0653">Protein transport</keyword>
<name>A0A834ZNQ2_TETSI</name>
<gene>
    <name evidence="6" type="ORF">HHK36_005665</name>
</gene>
<dbReference type="GO" id="GO:0032456">
    <property type="term" value="P:endocytic recycling"/>
    <property type="evidence" value="ECO:0007669"/>
    <property type="project" value="InterPro"/>
</dbReference>
<protein>
    <submittedName>
        <fullName evidence="6">Uncharacterized protein</fullName>
    </submittedName>
</protein>
<accession>A0A834ZNQ2</accession>
<dbReference type="PANTHER" id="PTHR13673">
    <property type="entry name" value="ESOPHAGEAL CANCER ASSOCIATED PROTEIN"/>
    <property type="match status" value="1"/>
</dbReference>
<keyword evidence="7" id="KW-1185">Reference proteome</keyword>
<dbReference type="GO" id="GO:0015031">
    <property type="term" value="P:protein transport"/>
    <property type="evidence" value="ECO:0007669"/>
    <property type="project" value="UniProtKB-KW"/>
</dbReference>
<sequence>MEFRARDYSAEEAAYSLPRVRADNHPLATRSSSRQLFDHDHYREGKTLLVFFDSVRYLDMLEETAIAASSFSSRGLTYSVDAKDHKNNDFFDPLRGPNANVAVFEDVQDGQSTSTRGRLSNETALQLSMKEWASFKRFLMQKFSVSKTVSISSMSDVIVKSGKAYDKSSTSMHLEELDDPQKFAEEDVKVAKLLMDTSVLQFYPALFVLVTDVIDMLGDMVWERIKRKAEYAENGTKFCSLPDNFKASDICSDAKETCYNWFCKIGSIRELLPRIYLELAILPCWRFLHNQPQDCLQRLVMMMRGLADPLASAYCRLYMAHCAQKLQPCDRGYLIACVNDIKILLMPIVSGNVTTKGNSLENGKLLMSLSEPMIEWIMKCIFKDSSQVEDILVELGLGRNQSKFSGTFPSISIVLHHLLKELPAEVVNSNALEIMHLIECSNDFSFDQCLNYRLIGFKMCERRPQMDIVNAVVAKVFQVVTQYDGLDEYLKVMDAYLDIVLQCQLDNYLTMILDGISKRACNRRIAENELGSLQSIFIKLLTYFNDLEDAFALNHFVKILDVMYGSSRNVVNTHILNKATRNGYIRDPTTIQLLFEISQALHDGIDFSNMKEDDKQQPARLISRFVQMVDYGADMEHHLTFLVECRGAFGSINELKETLVHTSNYLAIKAMKDANKILNFVKCCIAFSEVTIPSISARIGQINLYLETAEVALLGGLVSHSDGLIDSAISCLQNFDLTDGSQVPFDMDGILSSIRKICSLLVMVPGNPERGVTYILRSILSFVSSESWITPRLRIRTLCAIVSLSATLSQNKLPYHANNIEVLGNDLLFVGDPSYHQELASVSGSVLQNLIDVIQQEPSRAARGSIALEACNCIVSSFKVGYMLLPTQLELIKQILQLLNLSNWEIFKEAISSVWKAHGTHAWSLESTMLIILTICESNPLVNHEIAQICSKLVEIAKSCLNANDKYLQSTVNFLDKQSTFWRATAVITSQ</sequence>
<comment type="subcellular location">
    <subcellularLocation>
        <location evidence="1">Endosome</location>
    </subcellularLocation>
</comment>
<evidence type="ECO:0000256" key="3">
    <source>
        <dbReference type="ARBA" id="ARBA00022448"/>
    </source>
</evidence>
<dbReference type="SUPFAM" id="SSF48371">
    <property type="entry name" value="ARM repeat"/>
    <property type="match status" value="1"/>
</dbReference>
<evidence type="ECO:0000256" key="5">
    <source>
        <dbReference type="ARBA" id="ARBA00022927"/>
    </source>
</evidence>
<comment type="caution">
    <text evidence="6">The sequence shown here is derived from an EMBL/GenBank/DDBJ whole genome shotgun (WGS) entry which is preliminary data.</text>
</comment>
<evidence type="ECO:0000256" key="2">
    <source>
        <dbReference type="ARBA" id="ARBA00010704"/>
    </source>
</evidence>
<dbReference type="InterPro" id="IPR029705">
    <property type="entry name" value="VPS35L"/>
</dbReference>
<comment type="similarity">
    <text evidence="2">Belongs to the VPS35L family.</text>
</comment>
<dbReference type="PANTHER" id="PTHR13673:SF0">
    <property type="entry name" value="VPS35 ENDOSOMAL PROTEIN-SORTING FACTOR-LIKE"/>
    <property type="match status" value="1"/>
</dbReference>
<dbReference type="OMA" id="RVEVCKN"/>
<dbReference type="OrthoDB" id="1734063at2759"/>
<dbReference type="EMBL" id="JABCRI010000003">
    <property type="protein sequence ID" value="KAF8409587.1"/>
    <property type="molecule type" value="Genomic_DNA"/>
</dbReference>
<dbReference type="GO" id="GO:0005768">
    <property type="term" value="C:endosome"/>
    <property type="evidence" value="ECO:0007669"/>
    <property type="project" value="UniProtKB-SubCell"/>
</dbReference>
<evidence type="ECO:0000313" key="6">
    <source>
        <dbReference type="EMBL" id="KAF8409587.1"/>
    </source>
</evidence>
<evidence type="ECO:0000256" key="4">
    <source>
        <dbReference type="ARBA" id="ARBA00022753"/>
    </source>
</evidence>